<dbReference type="Proteomes" id="UP000184330">
    <property type="component" value="Unassembled WGS sequence"/>
</dbReference>
<sequence length="366" mass="41585">MGNTEDGSPLPPSTVAKNVMNATQRCMELFDRLDVAEQVWSMTQHARPNHGLPSSRYTGNIEPRDATDECTEANLEVVAAIPEEDSNIPNKEEREVEYTEPIAGKTDAQSSRSSGSSSFVRASDSENDDDESLPYDPQFAIKNSITRLYNLSSAIRKTGNEYRDLHAEQYVERVRYPATDHGWEEITLNLTEIFMNYASGIILKKLPQREERRAIAEEWLQHRLARTIAKRRNILLYRRKHQETLRKVPKSIRPSIPVDDPKVYRPEQHSTYSTLPKPQIVAESTIFTDTNATHVTNASKIDTKAFHRFDSFEALSNVSVSTTRTFITTANADVKFRSSPATKAFDTHFTCPLVFFPCKVSERDPK</sequence>
<organism evidence="2 3">
    <name type="scientific">Phialocephala subalpina</name>
    <dbReference type="NCBI Taxonomy" id="576137"/>
    <lineage>
        <taxon>Eukaryota</taxon>
        <taxon>Fungi</taxon>
        <taxon>Dikarya</taxon>
        <taxon>Ascomycota</taxon>
        <taxon>Pezizomycotina</taxon>
        <taxon>Leotiomycetes</taxon>
        <taxon>Helotiales</taxon>
        <taxon>Mollisiaceae</taxon>
        <taxon>Phialocephala</taxon>
        <taxon>Phialocephala fortinii species complex</taxon>
    </lineage>
</organism>
<evidence type="ECO:0000313" key="2">
    <source>
        <dbReference type="EMBL" id="CZR54399.1"/>
    </source>
</evidence>
<gene>
    <name evidence="2" type="ORF">PAC_04283</name>
</gene>
<reference evidence="2 3" key="1">
    <citation type="submission" date="2016-03" db="EMBL/GenBank/DDBJ databases">
        <authorList>
            <person name="Ploux O."/>
        </authorList>
    </citation>
    <scope>NUCLEOTIDE SEQUENCE [LARGE SCALE GENOMIC DNA]</scope>
    <source>
        <strain evidence="2 3">UAMH 11012</strain>
    </source>
</reference>
<dbReference type="EMBL" id="FJOG01000005">
    <property type="protein sequence ID" value="CZR54399.1"/>
    <property type="molecule type" value="Genomic_DNA"/>
</dbReference>
<feature type="compositionally biased region" description="Low complexity" evidence="1">
    <location>
        <begin position="110"/>
        <end position="122"/>
    </location>
</feature>
<proteinExistence type="predicted"/>
<feature type="region of interest" description="Disordered" evidence="1">
    <location>
        <begin position="82"/>
        <end position="136"/>
    </location>
</feature>
<name>A0A1L7WNQ2_9HELO</name>
<evidence type="ECO:0000256" key="1">
    <source>
        <dbReference type="SAM" id="MobiDB-lite"/>
    </source>
</evidence>
<accession>A0A1L7WNQ2</accession>
<dbReference type="AlphaFoldDB" id="A0A1L7WNQ2"/>
<evidence type="ECO:0000313" key="3">
    <source>
        <dbReference type="Proteomes" id="UP000184330"/>
    </source>
</evidence>
<keyword evidence="3" id="KW-1185">Reference proteome</keyword>
<protein>
    <submittedName>
        <fullName evidence="2">Uncharacterized protein</fullName>
    </submittedName>
</protein>